<dbReference type="SUPFAM" id="SSF103473">
    <property type="entry name" value="MFS general substrate transporter"/>
    <property type="match status" value="1"/>
</dbReference>
<dbReference type="Gene3D" id="1.20.1250.20">
    <property type="entry name" value="MFS general substrate transporter like domains"/>
    <property type="match status" value="2"/>
</dbReference>
<feature type="transmembrane region" description="Helical" evidence="6">
    <location>
        <begin position="164"/>
        <end position="185"/>
    </location>
</feature>
<gene>
    <name evidence="7" type="ORF">DI551_03245</name>
</gene>
<feature type="transmembrane region" description="Helical" evidence="6">
    <location>
        <begin position="63"/>
        <end position="83"/>
    </location>
</feature>
<keyword evidence="5 6" id="KW-0472">Membrane</keyword>
<feature type="transmembrane region" description="Helical" evidence="6">
    <location>
        <begin position="323"/>
        <end position="340"/>
    </location>
</feature>
<evidence type="ECO:0000256" key="2">
    <source>
        <dbReference type="ARBA" id="ARBA00022448"/>
    </source>
</evidence>
<feature type="transmembrane region" description="Helical" evidence="6">
    <location>
        <begin position="205"/>
        <end position="223"/>
    </location>
</feature>
<feature type="transmembrane region" description="Helical" evidence="6">
    <location>
        <begin position="23"/>
        <end position="48"/>
    </location>
</feature>
<evidence type="ECO:0000313" key="7">
    <source>
        <dbReference type="EMBL" id="PZQ47465.1"/>
    </source>
</evidence>
<reference evidence="7 8" key="1">
    <citation type="submission" date="2017-08" db="EMBL/GenBank/DDBJ databases">
        <title>Infants hospitalized years apart are colonized by the same room-sourced microbial strains.</title>
        <authorList>
            <person name="Brooks B."/>
            <person name="Olm M.R."/>
            <person name="Firek B.A."/>
            <person name="Baker R."/>
            <person name="Thomas B.C."/>
            <person name="Morowitz M.J."/>
            <person name="Banfield J.F."/>
        </authorList>
    </citation>
    <scope>NUCLEOTIDE SEQUENCE [LARGE SCALE GENOMIC DNA]</scope>
    <source>
        <strain evidence="7">S2_005_002_R2_29</strain>
    </source>
</reference>
<dbReference type="PANTHER" id="PTHR23519:SF1">
    <property type="entry name" value="AUTOPHAGY-RELATED PROTEIN 22"/>
    <property type="match status" value="1"/>
</dbReference>
<evidence type="ECO:0000256" key="4">
    <source>
        <dbReference type="ARBA" id="ARBA00022989"/>
    </source>
</evidence>
<sequence>MSQPEITDDVSPELAPRGAKKSIFAWCVYDWANSAFATVIITFVYSVFFSRNMVGDETQGGAWWSYAIAVSGIFIAILGPFFGAVADHSGARKRWVFGLSMLCIVPSALLWFGQPVAGPANIFFVLALVVIANIGYELSSVFYNAMLTHIAPRHLIGRVSGWGWGVGYLGGLAALAIALFGLIGFGDMEPWFGISGMNDASVRATGPLTAIWFFVFMIPMLIWTHDVERKPMRTRDAMLLGLKQLGRTIREVKHHKNLVQFLVASAIYRDGLNTLFTVGGIYAAGVYKMDYIEILFFAIGLNVTAGLGAFLFAHLDDKIGSKFTVTISLIGLIITGAAVLMTDDKLVFTGLALALGLFMGPAQAASRTLAGRLAPRGMVTQTYGLYAFTGKSVAFMGPLAYGAATHFYNNQSAGMFTIVLFWILGLGLLSLVEEKRED</sequence>
<evidence type="ECO:0000256" key="1">
    <source>
        <dbReference type="ARBA" id="ARBA00004127"/>
    </source>
</evidence>
<dbReference type="PANTHER" id="PTHR23519">
    <property type="entry name" value="AUTOPHAGY-RELATED PROTEIN 22"/>
    <property type="match status" value="1"/>
</dbReference>
<dbReference type="AlphaFoldDB" id="A0A2W5N9P7"/>
<dbReference type="InterPro" id="IPR050495">
    <property type="entry name" value="ATG22/LtaA_families"/>
</dbReference>
<evidence type="ECO:0000256" key="6">
    <source>
        <dbReference type="SAM" id="Phobius"/>
    </source>
</evidence>
<comment type="caution">
    <text evidence="7">The sequence shown here is derived from an EMBL/GenBank/DDBJ whole genome shotgun (WGS) entry which is preliminary data.</text>
</comment>
<comment type="subcellular location">
    <subcellularLocation>
        <location evidence="1">Endomembrane system</location>
        <topology evidence="1">Multi-pass membrane protein</topology>
    </subcellularLocation>
</comment>
<evidence type="ECO:0000256" key="5">
    <source>
        <dbReference type="ARBA" id="ARBA00023136"/>
    </source>
</evidence>
<keyword evidence="4 6" id="KW-1133">Transmembrane helix</keyword>
<keyword evidence="2" id="KW-0813">Transport</keyword>
<dbReference type="GO" id="GO:0012505">
    <property type="term" value="C:endomembrane system"/>
    <property type="evidence" value="ECO:0007669"/>
    <property type="project" value="UniProtKB-SubCell"/>
</dbReference>
<protein>
    <submittedName>
        <fullName evidence="7">MFS transporter</fullName>
    </submittedName>
</protein>
<dbReference type="InterPro" id="IPR036259">
    <property type="entry name" value="MFS_trans_sf"/>
</dbReference>
<organism evidence="7 8">
    <name type="scientific">Micavibrio aeruginosavorus</name>
    <dbReference type="NCBI Taxonomy" id="349221"/>
    <lineage>
        <taxon>Bacteria</taxon>
        <taxon>Pseudomonadati</taxon>
        <taxon>Bdellovibrionota</taxon>
        <taxon>Bdellovibrionia</taxon>
        <taxon>Bdellovibrionales</taxon>
        <taxon>Pseudobdellovibrionaceae</taxon>
        <taxon>Micavibrio</taxon>
    </lineage>
</organism>
<dbReference type="Proteomes" id="UP000249417">
    <property type="component" value="Unassembled WGS sequence"/>
</dbReference>
<keyword evidence="3 6" id="KW-0812">Transmembrane</keyword>
<feature type="transmembrane region" description="Helical" evidence="6">
    <location>
        <begin position="258"/>
        <end position="285"/>
    </location>
</feature>
<dbReference type="InterPro" id="IPR024671">
    <property type="entry name" value="Atg22-like"/>
</dbReference>
<feature type="transmembrane region" description="Helical" evidence="6">
    <location>
        <begin position="383"/>
        <end position="401"/>
    </location>
</feature>
<feature type="transmembrane region" description="Helical" evidence="6">
    <location>
        <begin position="413"/>
        <end position="432"/>
    </location>
</feature>
<feature type="transmembrane region" description="Helical" evidence="6">
    <location>
        <begin position="120"/>
        <end position="143"/>
    </location>
</feature>
<feature type="transmembrane region" description="Helical" evidence="6">
    <location>
        <begin position="346"/>
        <end position="362"/>
    </location>
</feature>
<name>A0A2W5N9P7_9BACT</name>
<accession>A0A2W5N9P7</accession>
<proteinExistence type="predicted"/>
<dbReference type="Pfam" id="PF11700">
    <property type="entry name" value="ATG22"/>
    <property type="match status" value="1"/>
</dbReference>
<dbReference type="EMBL" id="QFQB01000012">
    <property type="protein sequence ID" value="PZQ47465.1"/>
    <property type="molecule type" value="Genomic_DNA"/>
</dbReference>
<feature type="transmembrane region" description="Helical" evidence="6">
    <location>
        <begin position="291"/>
        <end position="311"/>
    </location>
</feature>
<feature type="transmembrane region" description="Helical" evidence="6">
    <location>
        <begin position="95"/>
        <end position="114"/>
    </location>
</feature>
<evidence type="ECO:0000313" key="8">
    <source>
        <dbReference type="Proteomes" id="UP000249417"/>
    </source>
</evidence>
<evidence type="ECO:0000256" key="3">
    <source>
        <dbReference type="ARBA" id="ARBA00022692"/>
    </source>
</evidence>